<gene>
    <name evidence="1" type="ORF">DSM02_2507</name>
</gene>
<dbReference type="AlphaFoldDB" id="A0A4Q0P2Z8"/>
<name>A0A4Q0P2Z8_9FLAO</name>
<evidence type="ECO:0008006" key="3">
    <source>
        <dbReference type="Google" id="ProtNLM"/>
    </source>
</evidence>
<comment type="caution">
    <text evidence="1">The sequence shown here is derived from an EMBL/GenBank/DDBJ whole genome shotgun (WGS) entry which is preliminary data.</text>
</comment>
<accession>A0A4Q0P2Z8</accession>
<evidence type="ECO:0000313" key="1">
    <source>
        <dbReference type="EMBL" id="RXG20336.1"/>
    </source>
</evidence>
<evidence type="ECO:0000313" key="2">
    <source>
        <dbReference type="Proteomes" id="UP000289859"/>
    </source>
</evidence>
<proteinExistence type="predicted"/>
<reference evidence="1 2" key="1">
    <citation type="submission" date="2018-07" db="EMBL/GenBank/DDBJ databases">
        <title>Leeuwenhoekiella genomics.</title>
        <authorList>
            <person name="Tahon G."/>
            <person name="Willems A."/>
        </authorList>
    </citation>
    <scope>NUCLEOTIDE SEQUENCE [LARGE SCALE GENOMIC DNA]</scope>
    <source>
        <strain evidence="1 2">LMG 29608</strain>
    </source>
</reference>
<sequence>MMKNKTLSLTRKIQLNIDLPDYEERKAAMAKLYDWQYCCFKASNIIVSHLYVQEMIKEFFYLTEDIQYKLADQKKDENGILNRSRINTTYRVISDRFKGKIPTEILSSLNRNLESAFKKNAPEYWSGERSLQNFKRDNGFPFGPNSMFSFKYDEERNCFCFRLFKIPFCTYLGRDFSDKRVLLHRVLKADTRLRTSQIQLKNGKIFWLAVFDIEQEQHALKPNVVAEASLSLEYPITVKIGSNRTTIGTKEEFLYRRLAIQAARKRAMAGSVHSRGGHGRKRKLKAVEKYKDKETKYVNQRLHVYSRKLIDFCVKHQAGTLILVNQEAKIEAAHEKDFVLRNWNYYELMTKIKYKAEKAGIELVVG</sequence>
<keyword evidence="2" id="KW-1185">Reference proteome</keyword>
<dbReference type="Proteomes" id="UP000289859">
    <property type="component" value="Unassembled WGS sequence"/>
</dbReference>
<protein>
    <recommendedName>
        <fullName evidence="3">Transposase</fullName>
    </recommendedName>
</protein>
<dbReference type="EMBL" id="QOVK01000011">
    <property type="protein sequence ID" value="RXG20336.1"/>
    <property type="molecule type" value="Genomic_DNA"/>
</dbReference>
<organism evidence="1 2">
    <name type="scientific">Leeuwenhoekiella polynyae</name>
    <dbReference type="NCBI Taxonomy" id="1550906"/>
    <lineage>
        <taxon>Bacteria</taxon>
        <taxon>Pseudomonadati</taxon>
        <taxon>Bacteroidota</taxon>
        <taxon>Flavobacteriia</taxon>
        <taxon>Flavobacteriales</taxon>
        <taxon>Flavobacteriaceae</taxon>
        <taxon>Leeuwenhoekiella</taxon>
    </lineage>
</organism>